<organism evidence="2 3">
    <name type="scientific">Belnapia arida</name>
    <dbReference type="NCBI Taxonomy" id="2804533"/>
    <lineage>
        <taxon>Bacteria</taxon>
        <taxon>Pseudomonadati</taxon>
        <taxon>Pseudomonadota</taxon>
        <taxon>Alphaproteobacteria</taxon>
        <taxon>Acetobacterales</taxon>
        <taxon>Roseomonadaceae</taxon>
        <taxon>Belnapia</taxon>
    </lineage>
</organism>
<comment type="caution">
    <text evidence="2">The sequence shown here is derived from an EMBL/GenBank/DDBJ whole genome shotgun (WGS) entry which is preliminary data.</text>
</comment>
<evidence type="ECO:0000313" key="2">
    <source>
        <dbReference type="EMBL" id="MBL6081128.1"/>
    </source>
</evidence>
<dbReference type="CDD" id="cd00093">
    <property type="entry name" value="HTH_XRE"/>
    <property type="match status" value="1"/>
</dbReference>
<name>A0ABS1U8W0_9PROT</name>
<dbReference type="Proteomes" id="UP000660885">
    <property type="component" value="Unassembled WGS sequence"/>
</dbReference>
<dbReference type="SMART" id="SM00530">
    <property type="entry name" value="HTH_XRE"/>
    <property type="match status" value="1"/>
</dbReference>
<dbReference type="RefSeq" id="WP_407927942.1">
    <property type="nucleotide sequence ID" value="NZ_JAETWB010000021.1"/>
</dbReference>
<dbReference type="InterPro" id="IPR001387">
    <property type="entry name" value="Cro/C1-type_HTH"/>
</dbReference>
<evidence type="ECO:0000313" key="3">
    <source>
        <dbReference type="Proteomes" id="UP000660885"/>
    </source>
</evidence>
<dbReference type="EMBL" id="JAETWB010000021">
    <property type="protein sequence ID" value="MBL6081128.1"/>
    <property type="molecule type" value="Genomic_DNA"/>
</dbReference>
<gene>
    <name evidence="2" type="ORF">JMJ56_24295</name>
</gene>
<dbReference type="InterPro" id="IPR010982">
    <property type="entry name" value="Lambda_DNA-bd_dom_sf"/>
</dbReference>
<dbReference type="Gene3D" id="1.10.260.40">
    <property type="entry name" value="lambda repressor-like DNA-binding domains"/>
    <property type="match status" value="1"/>
</dbReference>
<keyword evidence="3" id="KW-1185">Reference proteome</keyword>
<proteinExistence type="predicted"/>
<dbReference type="SUPFAM" id="SSF47413">
    <property type="entry name" value="lambda repressor-like DNA-binding domains"/>
    <property type="match status" value="1"/>
</dbReference>
<dbReference type="PROSITE" id="PS50943">
    <property type="entry name" value="HTH_CROC1"/>
    <property type="match status" value="1"/>
</dbReference>
<feature type="domain" description="HTH cro/C1-type" evidence="1">
    <location>
        <begin position="10"/>
        <end position="64"/>
    </location>
</feature>
<accession>A0ABS1U8W0</accession>
<evidence type="ECO:0000259" key="1">
    <source>
        <dbReference type="PROSITE" id="PS50943"/>
    </source>
</evidence>
<dbReference type="Pfam" id="PF13560">
    <property type="entry name" value="HTH_31"/>
    <property type="match status" value="1"/>
</dbReference>
<protein>
    <submittedName>
        <fullName evidence="2">Helix-turn-helix transcriptional regulator</fullName>
    </submittedName>
</protein>
<reference evidence="2 3" key="1">
    <citation type="submission" date="2021-01" db="EMBL/GenBank/DDBJ databases">
        <title>Belnapia mucosa sp. nov. and Belnapia arida sp. nov., isolated from the Tabernas Desert (Almeria, Spain).</title>
        <authorList>
            <person name="Molina-Menor E."/>
            <person name="Vidal-Verdu A."/>
            <person name="Calonge A."/>
            <person name="Satari L."/>
            <person name="Pereto J."/>
            <person name="Porcar M."/>
        </authorList>
    </citation>
    <scope>NUCLEOTIDE SEQUENCE [LARGE SCALE GENOMIC DNA]</scope>
    <source>
        <strain evidence="2 3">T18</strain>
    </source>
</reference>
<sequence length="82" mass="9149">MLVTLARNARRRRERLDISLDELAARCGYPTIYLRDVEHGTAESPRRGFLDKLATALDTSIDDLLTDEPPVLRVIQGGRSAA</sequence>